<evidence type="ECO:0000256" key="3">
    <source>
        <dbReference type="ARBA" id="ARBA00022500"/>
    </source>
</evidence>
<organism evidence="22 23">
    <name type="scientific">Sinocyclocheilus grahami</name>
    <name type="common">Dianchi golden-line fish</name>
    <name type="synonym">Barbus grahami</name>
    <dbReference type="NCBI Taxonomy" id="75366"/>
    <lineage>
        <taxon>Eukaryota</taxon>
        <taxon>Metazoa</taxon>
        <taxon>Chordata</taxon>
        <taxon>Craniata</taxon>
        <taxon>Vertebrata</taxon>
        <taxon>Euteleostomi</taxon>
        <taxon>Actinopterygii</taxon>
        <taxon>Neopterygii</taxon>
        <taxon>Teleostei</taxon>
        <taxon>Ostariophysi</taxon>
        <taxon>Cypriniformes</taxon>
        <taxon>Cyprinidae</taxon>
        <taxon>Cyprininae</taxon>
        <taxon>Sinocyclocheilus</taxon>
    </lineage>
</organism>
<feature type="domain" description="Ig-like" evidence="20">
    <location>
        <begin position="132"/>
        <end position="219"/>
    </location>
</feature>
<dbReference type="FunFam" id="2.60.40.10:FF:000058">
    <property type="entry name" value="roundabout homolog 2 isoform X3"/>
    <property type="match status" value="1"/>
</dbReference>
<feature type="domain" description="Fibronectin type-III" evidence="21">
    <location>
        <begin position="742"/>
        <end position="839"/>
    </location>
</feature>
<feature type="region of interest" description="Disordered" evidence="17">
    <location>
        <begin position="1171"/>
        <end position="1201"/>
    </location>
</feature>
<dbReference type="GO" id="GO:0022603">
    <property type="term" value="P:regulation of anatomical structure morphogenesis"/>
    <property type="evidence" value="ECO:0007669"/>
    <property type="project" value="UniProtKB-ARBA"/>
</dbReference>
<evidence type="ECO:0000256" key="1">
    <source>
        <dbReference type="ARBA" id="ARBA00004479"/>
    </source>
</evidence>
<dbReference type="SUPFAM" id="SSF48726">
    <property type="entry name" value="Immunoglobulin"/>
    <property type="match status" value="5"/>
</dbReference>
<dbReference type="SUPFAM" id="SSF49265">
    <property type="entry name" value="Fibronectin type III"/>
    <property type="match status" value="2"/>
</dbReference>
<feature type="domain" description="Ig-like" evidence="20">
    <location>
        <begin position="420"/>
        <end position="500"/>
    </location>
</feature>
<dbReference type="Ensembl" id="ENSSGRT00000006880.1">
    <property type="protein sequence ID" value="ENSSGRP00000006336.1"/>
    <property type="gene ID" value="ENSSGRG00000003163.1"/>
</dbReference>
<keyword evidence="11 18" id="KW-0472">Membrane</keyword>
<keyword evidence="4" id="KW-0597">Phosphoprotein</keyword>
<feature type="compositionally biased region" description="Polar residues" evidence="17">
    <location>
        <begin position="1286"/>
        <end position="1295"/>
    </location>
</feature>
<proteinExistence type="inferred from homology"/>
<dbReference type="InterPro" id="IPR013098">
    <property type="entry name" value="Ig_I-set"/>
</dbReference>
<evidence type="ECO:0000256" key="19">
    <source>
        <dbReference type="SAM" id="SignalP"/>
    </source>
</evidence>
<feature type="compositionally biased region" description="Polar residues" evidence="17">
    <location>
        <begin position="1191"/>
        <end position="1200"/>
    </location>
</feature>
<keyword evidence="12" id="KW-1015">Disulfide bond</keyword>
<dbReference type="FunFam" id="2.60.40.10:FF:000053">
    <property type="entry name" value="Roundabout guidance receptor 1"/>
    <property type="match status" value="1"/>
</dbReference>
<feature type="domain" description="Fibronectin type-III" evidence="21">
    <location>
        <begin position="640"/>
        <end position="738"/>
    </location>
</feature>
<evidence type="ECO:0000256" key="16">
    <source>
        <dbReference type="ARBA" id="ARBA00061206"/>
    </source>
</evidence>
<feature type="region of interest" description="Disordered" evidence="17">
    <location>
        <begin position="1067"/>
        <end position="1117"/>
    </location>
</feature>
<dbReference type="FunFam" id="2.60.40.10:FF:000008">
    <property type="entry name" value="roundabout homolog 2 isoform X2"/>
    <property type="match status" value="2"/>
</dbReference>
<keyword evidence="13" id="KW-0675">Receptor</keyword>
<dbReference type="InterPro" id="IPR013783">
    <property type="entry name" value="Ig-like_fold"/>
</dbReference>
<dbReference type="Pfam" id="PF13927">
    <property type="entry name" value="Ig_3"/>
    <property type="match status" value="1"/>
</dbReference>
<dbReference type="PANTHER" id="PTHR12231">
    <property type="entry name" value="CTX-RELATED TYPE I TRANSMEMBRANE PROTEIN"/>
    <property type="match status" value="1"/>
</dbReference>
<feature type="domain" description="Ig-like" evidence="20">
    <location>
        <begin position="30"/>
        <end position="126"/>
    </location>
</feature>
<evidence type="ECO:0000256" key="8">
    <source>
        <dbReference type="ARBA" id="ARBA00022782"/>
    </source>
</evidence>
<dbReference type="Pfam" id="PF00041">
    <property type="entry name" value="fn3"/>
    <property type="match status" value="3"/>
</dbReference>
<reference evidence="22" key="2">
    <citation type="submission" date="2025-09" db="UniProtKB">
        <authorList>
            <consortium name="Ensembl"/>
        </authorList>
    </citation>
    <scope>IDENTIFICATION</scope>
</reference>
<dbReference type="CDD" id="cd20952">
    <property type="entry name" value="IgI_5_Robo"/>
    <property type="match status" value="1"/>
</dbReference>
<dbReference type="OMA" id="IVMKNHD"/>
<dbReference type="FunFam" id="2.60.40.10:FF:000043">
    <property type="entry name" value="roundabout homolog 2 isoform X2"/>
    <property type="match status" value="1"/>
</dbReference>
<dbReference type="Proteomes" id="UP000472262">
    <property type="component" value="Unassembled WGS sequence"/>
</dbReference>
<keyword evidence="5 18" id="KW-0812">Transmembrane</keyword>
<evidence type="ECO:0008006" key="24">
    <source>
        <dbReference type="Google" id="ProtNLM"/>
    </source>
</evidence>
<keyword evidence="8" id="KW-0221">Differentiation</keyword>
<evidence type="ECO:0000313" key="22">
    <source>
        <dbReference type="Ensembl" id="ENSSGRP00000006336.1"/>
    </source>
</evidence>
<feature type="region of interest" description="Disordered" evidence="17">
    <location>
        <begin position="1260"/>
        <end position="1295"/>
    </location>
</feature>
<dbReference type="SMART" id="SM00409">
    <property type="entry name" value="IG"/>
    <property type="match status" value="5"/>
</dbReference>
<name>A0A672K9F6_SINGR</name>
<comment type="subcellular location">
    <subcellularLocation>
        <location evidence="1">Membrane</location>
        <topology evidence="1">Single-pass type I membrane protein</topology>
    </subcellularLocation>
</comment>
<dbReference type="PROSITE" id="PS50835">
    <property type="entry name" value="IG_LIKE"/>
    <property type="match status" value="5"/>
</dbReference>
<feature type="domain" description="Ig-like" evidence="20">
    <location>
        <begin position="224"/>
        <end position="311"/>
    </location>
</feature>
<evidence type="ECO:0000256" key="10">
    <source>
        <dbReference type="ARBA" id="ARBA00022989"/>
    </source>
</evidence>
<dbReference type="PROSITE" id="PS50853">
    <property type="entry name" value="FN3"/>
    <property type="match status" value="3"/>
</dbReference>
<feature type="compositionally biased region" description="Acidic residues" evidence="17">
    <location>
        <begin position="1260"/>
        <end position="1273"/>
    </location>
</feature>
<dbReference type="SMART" id="SM00060">
    <property type="entry name" value="FN3"/>
    <property type="match status" value="3"/>
</dbReference>
<dbReference type="GO" id="GO:0051239">
    <property type="term" value="P:regulation of multicellular organismal process"/>
    <property type="evidence" value="ECO:0007669"/>
    <property type="project" value="UniProtKB-ARBA"/>
</dbReference>
<dbReference type="InterPro" id="IPR003598">
    <property type="entry name" value="Ig_sub2"/>
</dbReference>
<dbReference type="SMART" id="SM00406">
    <property type="entry name" value="IGv"/>
    <property type="match status" value="3"/>
</dbReference>
<evidence type="ECO:0000313" key="23">
    <source>
        <dbReference type="Proteomes" id="UP000472262"/>
    </source>
</evidence>
<keyword evidence="7" id="KW-0677">Repeat</keyword>
<protein>
    <recommendedName>
        <fullName evidence="24">Roundabout, axon guidance receptor, homolog 2 (Drosophila)</fullName>
    </recommendedName>
</protein>
<keyword evidence="3" id="KW-0145">Chemotaxis</keyword>
<dbReference type="PRINTS" id="PR00014">
    <property type="entry name" value="FNTYPEIII"/>
</dbReference>
<dbReference type="CDD" id="cd00063">
    <property type="entry name" value="FN3"/>
    <property type="match status" value="3"/>
</dbReference>
<feature type="compositionally biased region" description="Polar residues" evidence="17">
    <location>
        <begin position="1383"/>
        <end position="1392"/>
    </location>
</feature>
<evidence type="ECO:0000256" key="6">
    <source>
        <dbReference type="ARBA" id="ARBA00022729"/>
    </source>
</evidence>
<feature type="compositionally biased region" description="Low complexity" evidence="17">
    <location>
        <begin position="1069"/>
        <end position="1088"/>
    </location>
</feature>
<dbReference type="CDD" id="cd05726">
    <property type="entry name" value="IgI_4_Robo"/>
    <property type="match status" value="1"/>
</dbReference>
<evidence type="ECO:0000259" key="21">
    <source>
        <dbReference type="PROSITE" id="PS50853"/>
    </source>
</evidence>
<evidence type="ECO:0000256" key="13">
    <source>
        <dbReference type="ARBA" id="ARBA00023170"/>
    </source>
</evidence>
<feature type="signal peptide" evidence="19">
    <location>
        <begin position="1"/>
        <end position="20"/>
    </location>
</feature>
<dbReference type="Gene3D" id="2.60.40.10">
    <property type="entry name" value="Immunoglobulins"/>
    <property type="match status" value="8"/>
</dbReference>
<dbReference type="InterPro" id="IPR013106">
    <property type="entry name" value="Ig_V-set"/>
</dbReference>
<feature type="region of interest" description="Disordered" evidence="17">
    <location>
        <begin position="1350"/>
        <end position="1394"/>
    </location>
</feature>
<evidence type="ECO:0000256" key="9">
    <source>
        <dbReference type="ARBA" id="ARBA00022902"/>
    </source>
</evidence>
<dbReference type="InterPro" id="IPR003961">
    <property type="entry name" value="FN3_dom"/>
</dbReference>
<keyword evidence="9" id="KW-0524">Neurogenesis</keyword>
<dbReference type="FunFam" id="2.60.40.10:FF:000026">
    <property type="entry name" value="roundabout homolog 2 isoform X1"/>
    <property type="match status" value="1"/>
</dbReference>
<evidence type="ECO:0000256" key="2">
    <source>
        <dbReference type="ARBA" id="ARBA00022473"/>
    </source>
</evidence>
<dbReference type="InterPro" id="IPR036179">
    <property type="entry name" value="Ig-like_dom_sf"/>
</dbReference>
<gene>
    <name evidence="22" type="primary">robo2</name>
</gene>
<dbReference type="InterPro" id="IPR036116">
    <property type="entry name" value="FN3_sf"/>
</dbReference>
<dbReference type="InterPro" id="IPR003599">
    <property type="entry name" value="Ig_sub"/>
</dbReference>
<feature type="domain" description="Fibronectin type-III" evidence="21">
    <location>
        <begin position="527"/>
        <end position="621"/>
    </location>
</feature>
<sequence length="1417" mass="154909">MSPLTHLLLCGLVYFNQVDGSRLRQEDSPPRIVEHPSDLIVSKGEPATLNCKAEGRPTPTVEWYKDGERVETDKDDPRSHRMLLPSGSLFFLRIVHGRRSKPDEGAYVCVARNYLGEAVSRNASLEVALLRDDFRQNPTDVVVAAGEPAILECVPPRGHPEPTIYWKKDKVRIDEKDDRIKIRGGKLMISNTRKSDAGMYICVGTNMVGERDSETAQVTVFERPTFLRRPINQVVLEEEAVEFRCQVQGDPQPTIRWKKDEIDVPRGRYDIKYDKDDYVLRIKKAAASDEGTFTCVAENRVGKTEASATLTVRAAPQFVIRPRDQIVAQGRTASFPCETKGNPQPAVFWQKEGSQNLLFPNQPQQPNSRFSVSPSGDLTITAVQRADAGYYICQALTVAGSILAKAQLEVTDVLTDRPPPIIRQGPANQTLGVDSVALLRCHASGEPVPTISWLKDGVSLLGKDPRMSLQDLGSLQIKGLRLSDSGIYTCVAASSSGETSWSAFLEVKESGSLVVVKDRDENELPGPPSKPQVTDVTKNSVSLSWQPGLPGASPISSYVIEAFSQSVSNSWQTVADHVKTTQYTIKGLRPNTIYLFMVRAVNVQGLSDPSPMSEPVRTQDISPPAQGVDHRHVQKELGEVIVRLHNPVVLSPTTIQVTWTVDRQSQFIQGYRVLYRQMLGLSSPGAWQNQDVKVPSERSMVLSALKKGIVYEIKVRPYFNEFQGMDSESRTARTTEEAPSAPPQQVTVLTVGNQNSTSISISWDPPPAEHQNGIIQEYKIWCLGNESRFHVNKTVDAAIRSVVVGGLQAGVQYRVEVAASTSAGVGVKSEPQTIIIGKDFRDVIMSRNNSITEQITDVVKQPAFIAGIGGACWVILMGFSIWLYWRRKKRKGLSNYAVTFQRVDGGLMSNGSRPGLLNASDSGYPWLADSWPATSLTVNSGSGGPNDLNNFGRGEVMPSTQADKTGTMLSDGAIYSSIDFTTKGGFGSPSPASQATPYATTQILHSNSIHELAVDLPEAQWKTSLQAKQEMASLGYSLPDKNSCNNTLLFIPDYRLADGLCNRMPHNQSQDFSTTSSHNSSDRSNSLSGGKGGKKKKTKTNAKPTKMNGSNWANVPLPPPPIHPLPGTEMDHYASEHHDGGGYDSDGWGPPLPVQTYLHQGLEDELEEEEERVPTPPIRGVASSPAAVSFGKQSTATLSPSPREEIQPMLQAHLDELTRAYQLDMAKQTWHMQGGPYPPLAPAPPVGYISSTLVSDIETDLPDEDDDEEDEGYEMSPPIRGIEHTPGSSMDNLDSSVTGKQLVTSVLARKKAIMDMFQTGKAKKDLFATKCVGLDICMFSEEAILPYNKPSFPSPGGHSSSGTASSKGSTGPRKGEGTRGQHQRSNTEQGESSYMGINAQYSGELCESEQVILVQLY</sequence>
<dbReference type="InterPro" id="IPR051170">
    <property type="entry name" value="Neural/epithelial_adhesion"/>
</dbReference>
<feature type="compositionally biased region" description="Low complexity" evidence="17">
    <location>
        <begin position="1350"/>
        <end position="1372"/>
    </location>
</feature>
<evidence type="ECO:0000256" key="12">
    <source>
        <dbReference type="ARBA" id="ARBA00023157"/>
    </source>
</evidence>
<feature type="domain" description="Ig-like" evidence="20">
    <location>
        <begin position="316"/>
        <end position="411"/>
    </location>
</feature>
<keyword evidence="15" id="KW-0393">Immunoglobulin domain</keyword>
<evidence type="ECO:0000256" key="5">
    <source>
        <dbReference type="ARBA" id="ARBA00022692"/>
    </source>
</evidence>
<dbReference type="GO" id="GO:0006935">
    <property type="term" value="P:chemotaxis"/>
    <property type="evidence" value="ECO:0007669"/>
    <property type="project" value="UniProtKB-KW"/>
</dbReference>
<feature type="transmembrane region" description="Helical" evidence="18">
    <location>
        <begin position="863"/>
        <end position="885"/>
    </location>
</feature>
<evidence type="ECO:0000259" key="20">
    <source>
        <dbReference type="PROSITE" id="PS50835"/>
    </source>
</evidence>
<dbReference type="SMART" id="SM00408">
    <property type="entry name" value="IGc2"/>
    <property type="match status" value="5"/>
</dbReference>
<dbReference type="PANTHER" id="PTHR12231:SF242">
    <property type="entry name" value="ROUNDABOUT HOMOLOG 2"/>
    <property type="match status" value="1"/>
</dbReference>
<reference evidence="22" key="1">
    <citation type="submission" date="2025-08" db="UniProtKB">
        <authorList>
            <consortium name="Ensembl"/>
        </authorList>
    </citation>
    <scope>IDENTIFICATION</scope>
</reference>
<accession>A0A672K9F6</accession>
<keyword evidence="14" id="KW-0325">Glycoprotein</keyword>
<keyword evidence="6 19" id="KW-0732">Signal</keyword>
<dbReference type="FunFam" id="2.60.40.10:FF:000065">
    <property type="entry name" value="roundabout homolog 1 isoform X3"/>
    <property type="match status" value="1"/>
</dbReference>
<keyword evidence="23" id="KW-1185">Reference proteome</keyword>
<dbReference type="GO" id="GO:0016020">
    <property type="term" value="C:membrane"/>
    <property type="evidence" value="ECO:0007669"/>
    <property type="project" value="UniProtKB-SubCell"/>
</dbReference>
<keyword evidence="10 18" id="KW-1133">Transmembrane helix</keyword>
<evidence type="ECO:0000256" key="18">
    <source>
        <dbReference type="SAM" id="Phobius"/>
    </source>
</evidence>
<evidence type="ECO:0000256" key="11">
    <source>
        <dbReference type="ARBA" id="ARBA00023136"/>
    </source>
</evidence>
<dbReference type="Pfam" id="PF07679">
    <property type="entry name" value="I-set"/>
    <property type="match status" value="4"/>
</dbReference>
<dbReference type="CDD" id="cd07693">
    <property type="entry name" value="IgC_1_Robo"/>
    <property type="match status" value="1"/>
</dbReference>
<evidence type="ECO:0000256" key="17">
    <source>
        <dbReference type="SAM" id="MobiDB-lite"/>
    </source>
</evidence>
<comment type="similarity">
    <text evidence="16">Belongs to the immunoglobulin superfamily. ROBO family.</text>
</comment>
<evidence type="ECO:0000256" key="14">
    <source>
        <dbReference type="ARBA" id="ARBA00023180"/>
    </source>
</evidence>
<dbReference type="GO" id="GO:0030154">
    <property type="term" value="P:cell differentiation"/>
    <property type="evidence" value="ECO:0007669"/>
    <property type="project" value="UniProtKB-KW"/>
</dbReference>
<evidence type="ECO:0000256" key="4">
    <source>
        <dbReference type="ARBA" id="ARBA00022553"/>
    </source>
</evidence>
<dbReference type="GO" id="GO:0007417">
    <property type="term" value="P:central nervous system development"/>
    <property type="evidence" value="ECO:0007669"/>
    <property type="project" value="UniProtKB-ARBA"/>
</dbReference>
<evidence type="ECO:0000256" key="7">
    <source>
        <dbReference type="ARBA" id="ARBA00022737"/>
    </source>
</evidence>
<dbReference type="InParanoid" id="A0A672K9F6"/>
<dbReference type="FunFam" id="2.60.40.10:FF:000055">
    <property type="entry name" value="roundabout homolog 1 isoform X2"/>
    <property type="match status" value="1"/>
</dbReference>
<evidence type="ECO:0000256" key="15">
    <source>
        <dbReference type="ARBA" id="ARBA00023319"/>
    </source>
</evidence>
<feature type="chain" id="PRO_5025435176" description="Roundabout, axon guidance receptor, homolog 2 (Drosophila)" evidence="19">
    <location>
        <begin position="21"/>
        <end position="1417"/>
    </location>
</feature>
<keyword evidence="2" id="KW-0217">Developmental protein</keyword>
<dbReference type="InterPro" id="IPR007110">
    <property type="entry name" value="Ig-like_dom"/>
</dbReference>